<dbReference type="Proteomes" id="UP000295645">
    <property type="component" value="Unassembled WGS sequence"/>
</dbReference>
<dbReference type="PROSITE" id="PS51257">
    <property type="entry name" value="PROKAR_LIPOPROTEIN"/>
    <property type="match status" value="1"/>
</dbReference>
<dbReference type="PROSITE" id="PS00875">
    <property type="entry name" value="T2SP_D"/>
    <property type="match status" value="1"/>
</dbReference>
<feature type="domain" description="NolW-like" evidence="13">
    <location>
        <begin position="188"/>
        <end position="246"/>
    </location>
</feature>
<dbReference type="InterPro" id="IPR013356">
    <property type="entry name" value="T2SS_GspD"/>
</dbReference>
<evidence type="ECO:0000259" key="13">
    <source>
        <dbReference type="Pfam" id="PF03958"/>
    </source>
</evidence>
<dbReference type="InterPro" id="IPR005644">
    <property type="entry name" value="NolW-like"/>
</dbReference>
<keyword evidence="9" id="KW-0998">Cell outer membrane</keyword>
<reference evidence="15 16" key="1">
    <citation type="submission" date="2019-03" db="EMBL/GenBank/DDBJ databases">
        <title>Above-ground endophytic microbial communities from plants in different locations in the United States.</title>
        <authorList>
            <person name="Frank C."/>
        </authorList>
    </citation>
    <scope>NUCLEOTIDE SEQUENCE [LARGE SCALE GENOMIC DNA]</scope>
    <source>
        <strain evidence="15 16">LP_13_YM</strain>
    </source>
</reference>
<feature type="domain" description="Type II/III secretion system secretin-like" evidence="12">
    <location>
        <begin position="524"/>
        <end position="686"/>
    </location>
</feature>
<evidence type="ECO:0000256" key="1">
    <source>
        <dbReference type="ARBA" id="ARBA00004442"/>
    </source>
</evidence>
<comment type="subcellular location">
    <subcellularLocation>
        <location evidence="1 10">Cell outer membrane</location>
    </subcellularLocation>
</comment>
<proteinExistence type="inferred from homology"/>
<evidence type="ECO:0000256" key="7">
    <source>
        <dbReference type="ARBA" id="ARBA00022927"/>
    </source>
</evidence>
<feature type="compositionally biased region" description="Polar residues" evidence="11">
    <location>
        <begin position="395"/>
        <end position="409"/>
    </location>
</feature>
<evidence type="ECO:0000256" key="8">
    <source>
        <dbReference type="ARBA" id="ARBA00023136"/>
    </source>
</evidence>
<dbReference type="GO" id="GO:0009279">
    <property type="term" value="C:cell outer membrane"/>
    <property type="evidence" value="ECO:0007669"/>
    <property type="project" value="UniProtKB-SubCell"/>
</dbReference>
<keyword evidence="3 10" id="KW-0813">Transport</keyword>
<evidence type="ECO:0000256" key="5">
    <source>
        <dbReference type="ARBA" id="ARBA00022692"/>
    </source>
</evidence>
<dbReference type="InterPro" id="IPR050810">
    <property type="entry name" value="Bact_Secretion_Sys_Channel"/>
</dbReference>
<dbReference type="Gene3D" id="3.30.1370.120">
    <property type="match status" value="3"/>
</dbReference>
<dbReference type="InterPro" id="IPR004845">
    <property type="entry name" value="T2SS_GspD_CS"/>
</dbReference>
<dbReference type="PRINTS" id="PR01032">
    <property type="entry name" value="PHAGEIV"/>
</dbReference>
<keyword evidence="4" id="KW-1134">Transmembrane beta strand</keyword>
<feature type="region of interest" description="Disordered" evidence="11">
    <location>
        <begin position="354"/>
        <end position="409"/>
    </location>
</feature>
<dbReference type="EMBL" id="SMCS01000008">
    <property type="protein sequence ID" value="TCV92017.1"/>
    <property type="molecule type" value="Genomic_DNA"/>
</dbReference>
<feature type="domain" description="GspD-like N0" evidence="14">
    <location>
        <begin position="92"/>
        <end position="154"/>
    </location>
</feature>
<gene>
    <name evidence="15" type="ORF">EC912_1088</name>
</gene>
<dbReference type="InterPro" id="IPR004846">
    <property type="entry name" value="T2SS/T3SS_dom"/>
</dbReference>
<evidence type="ECO:0000256" key="6">
    <source>
        <dbReference type="ARBA" id="ARBA00022729"/>
    </source>
</evidence>
<dbReference type="NCBIfam" id="TIGR02517">
    <property type="entry name" value="type_II_gspD"/>
    <property type="match status" value="1"/>
</dbReference>
<dbReference type="Pfam" id="PF21305">
    <property type="entry name" value="type_II_gspD_N0"/>
    <property type="match status" value="1"/>
</dbReference>
<comment type="similarity">
    <text evidence="2">Belongs to the bacterial secretin family. GSP D subfamily.</text>
</comment>
<feature type="region of interest" description="Disordered" evidence="11">
    <location>
        <begin position="703"/>
        <end position="722"/>
    </location>
</feature>
<evidence type="ECO:0000256" key="4">
    <source>
        <dbReference type="ARBA" id="ARBA00022452"/>
    </source>
</evidence>
<sequence>MNTGIRLGGAALAALLSGCASLSSRHDDLALQREALKGLEKPVPQALATAPGAEVAVIPSSDIAKGSGQFIRPVGLAKPRVLPVGKDTFTFNFEDQPIEAVVKVVLGDMLHENYSITPGVAGNISFSTSKPVRQDQALLILETLLSWTQNALVRDGDRYVVMPSRDAVAGNIAPSLGASTPRDGLQARLFPLQFISAVEMQKLIKPFARQDSVLLADPARNVLVMAGSSSELDNYQRTIDTFDVDWLRGMSVGVFNLERANVKEIMPALDGLFGAKSGTPVAGLMRFMPIERSNALVVISPQAAYLEEVKGWIDRIDGGGGNEPRLFVYDVRNLPATDMAEYLSNLYGGGTSQRSDGAGRVAPGLNSGTQGADDFGAATSFDTDNKSGRGDSNPDFFSSSVTSPATSVGSSPAAGDLGVRIAAVEANNQLIVRARPAQWAEIEEVIRRLDAIPLQVQIETRILEVALRNEFEFGVQWYLEGLIGGGQPGNKQQWKLGANFPKDSGKDTFYYSFVNNEIQAKVRALETNSNTKTLSSPSLVVVNNQKARIQVGDQIPVVQTYVQTNSNLGNQVGQVEYKDTGVILQVKPRINPGGLVYLQISQEVSDARPSDGSGNLTIGKRQLSTQVAIQSGQTVLLGGLIQQKNTRTKSGVPYLSRIPVLGNLFGGTTRNDGRTELIVLITPKVIANGEDAKRVADEFRERFRSLEPTKPAGQGNKAEDEV</sequence>
<comment type="caution">
    <text evidence="15">The sequence shown here is derived from an EMBL/GenBank/DDBJ whole genome shotgun (WGS) entry which is preliminary data.</text>
</comment>
<evidence type="ECO:0000259" key="12">
    <source>
        <dbReference type="Pfam" id="PF00263"/>
    </source>
</evidence>
<protein>
    <submittedName>
        <fullName evidence="15">Type II secretion system protein D (GspD)</fullName>
    </submittedName>
</protein>
<dbReference type="RefSeq" id="WP_132146088.1">
    <property type="nucleotide sequence ID" value="NZ_SMCS01000008.1"/>
</dbReference>
<keyword evidence="6" id="KW-0732">Signal</keyword>
<dbReference type="InterPro" id="IPR049371">
    <property type="entry name" value="GspD-like_N0"/>
</dbReference>
<evidence type="ECO:0000313" key="15">
    <source>
        <dbReference type="EMBL" id="TCV92017.1"/>
    </source>
</evidence>
<dbReference type="GO" id="GO:0015628">
    <property type="term" value="P:protein secretion by the type II secretion system"/>
    <property type="evidence" value="ECO:0007669"/>
    <property type="project" value="InterPro"/>
</dbReference>
<dbReference type="InterPro" id="IPR038591">
    <property type="entry name" value="NolW-like_sf"/>
</dbReference>
<evidence type="ECO:0000256" key="11">
    <source>
        <dbReference type="SAM" id="MobiDB-lite"/>
    </source>
</evidence>
<keyword evidence="5" id="KW-0812">Transmembrane</keyword>
<dbReference type="Pfam" id="PF00263">
    <property type="entry name" value="Secretin"/>
    <property type="match status" value="1"/>
</dbReference>
<keyword evidence="8" id="KW-0472">Membrane</keyword>
<evidence type="ECO:0000313" key="16">
    <source>
        <dbReference type="Proteomes" id="UP000295645"/>
    </source>
</evidence>
<organism evidence="15 16">
    <name type="scientific">Luteibacter rhizovicinus</name>
    <dbReference type="NCBI Taxonomy" id="242606"/>
    <lineage>
        <taxon>Bacteria</taxon>
        <taxon>Pseudomonadati</taxon>
        <taxon>Pseudomonadota</taxon>
        <taxon>Gammaproteobacteria</taxon>
        <taxon>Lysobacterales</taxon>
        <taxon>Rhodanobacteraceae</taxon>
        <taxon>Luteibacter</taxon>
    </lineage>
</organism>
<dbReference type="GO" id="GO:0015627">
    <property type="term" value="C:type II protein secretion system complex"/>
    <property type="evidence" value="ECO:0007669"/>
    <property type="project" value="InterPro"/>
</dbReference>
<feature type="domain" description="NolW-like" evidence="13">
    <location>
        <begin position="253"/>
        <end position="317"/>
    </location>
</feature>
<evidence type="ECO:0000256" key="2">
    <source>
        <dbReference type="ARBA" id="ARBA00006980"/>
    </source>
</evidence>
<keyword evidence="16" id="KW-1185">Reference proteome</keyword>
<evidence type="ECO:0000256" key="10">
    <source>
        <dbReference type="RuleBase" id="RU004004"/>
    </source>
</evidence>
<accession>A0A4R3YI47</accession>
<evidence type="ECO:0000256" key="3">
    <source>
        <dbReference type="ARBA" id="ARBA00022448"/>
    </source>
</evidence>
<name>A0A4R3YI47_9GAMM</name>
<evidence type="ECO:0000256" key="9">
    <source>
        <dbReference type="ARBA" id="ARBA00023237"/>
    </source>
</evidence>
<dbReference type="Pfam" id="PF03958">
    <property type="entry name" value="Secretin_N"/>
    <property type="match status" value="3"/>
</dbReference>
<dbReference type="PANTHER" id="PTHR30332">
    <property type="entry name" value="PROBABLE GENERAL SECRETION PATHWAY PROTEIN D"/>
    <property type="match status" value="1"/>
</dbReference>
<evidence type="ECO:0000259" key="14">
    <source>
        <dbReference type="Pfam" id="PF21305"/>
    </source>
</evidence>
<dbReference type="PRINTS" id="PR00811">
    <property type="entry name" value="BCTERIALGSPD"/>
</dbReference>
<dbReference type="PANTHER" id="PTHR30332:SF25">
    <property type="entry name" value="SECRETIN XPSD"/>
    <property type="match status" value="1"/>
</dbReference>
<dbReference type="InterPro" id="IPR001775">
    <property type="entry name" value="GspD/PilQ"/>
</dbReference>
<feature type="domain" description="NolW-like" evidence="13">
    <location>
        <begin position="327"/>
        <end position="450"/>
    </location>
</feature>
<keyword evidence="7" id="KW-0653">Protein transport</keyword>
<dbReference type="OrthoDB" id="9775455at2"/>
<dbReference type="AlphaFoldDB" id="A0A4R3YI47"/>